<evidence type="ECO:0000313" key="1">
    <source>
        <dbReference type="EMBL" id="OEV14278.1"/>
    </source>
</evidence>
<sequence length="85" mass="9328">MDYEFLFIVEGVSAESDLDVGVVFDEFDGLLASHRGRQLLTVAGDGASTVDAAHRLCVRLRRALPDVRLVRLDPDLVGVTDISER</sequence>
<comment type="caution">
    <text evidence="1">The sequence shown here is derived from an EMBL/GenBank/DDBJ whole genome shotgun (WGS) entry which is preliminary data.</text>
</comment>
<protein>
    <submittedName>
        <fullName evidence="1">Uncharacterized protein</fullName>
    </submittedName>
</protein>
<accession>A0A1E7LDM9</accession>
<proteinExistence type="predicted"/>
<dbReference type="Proteomes" id="UP000176005">
    <property type="component" value="Unassembled WGS sequence"/>
</dbReference>
<evidence type="ECO:0000313" key="2">
    <source>
        <dbReference type="Proteomes" id="UP000176005"/>
    </source>
</evidence>
<gene>
    <name evidence="1" type="ORF">AN218_00005</name>
</gene>
<reference evidence="1 2" key="1">
    <citation type="journal article" date="2016" name="Front. Microbiol.">
        <title>Comparative Genomics Analysis of Streptomyces Species Reveals Their Adaptation to the Marine Environment and Their Diversity at the Genomic Level.</title>
        <authorList>
            <person name="Tian X."/>
            <person name="Zhang Z."/>
            <person name="Yang T."/>
            <person name="Chen M."/>
            <person name="Li J."/>
            <person name="Chen F."/>
            <person name="Yang J."/>
            <person name="Li W."/>
            <person name="Zhang B."/>
            <person name="Zhang Z."/>
            <person name="Wu J."/>
            <person name="Zhang C."/>
            <person name="Long L."/>
            <person name="Xiao J."/>
        </authorList>
    </citation>
    <scope>NUCLEOTIDE SEQUENCE [LARGE SCALE GENOMIC DNA]</scope>
    <source>
        <strain evidence="1 2">SCSIO 10429</strain>
    </source>
</reference>
<organism evidence="1 2">
    <name type="scientific">Streptomyces nanshensis</name>
    <dbReference type="NCBI Taxonomy" id="518642"/>
    <lineage>
        <taxon>Bacteria</taxon>
        <taxon>Bacillati</taxon>
        <taxon>Actinomycetota</taxon>
        <taxon>Actinomycetes</taxon>
        <taxon>Kitasatosporales</taxon>
        <taxon>Streptomycetaceae</taxon>
        <taxon>Streptomyces</taxon>
    </lineage>
</organism>
<dbReference type="AlphaFoldDB" id="A0A1E7LDM9"/>
<dbReference type="EMBL" id="LJGW01000001">
    <property type="protein sequence ID" value="OEV14278.1"/>
    <property type="molecule type" value="Genomic_DNA"/>
</dbReference>
<name>A0A1E7LDM9_9ACTN</name>
<keyword evidence="2" id="KW-1185">Reference proteome</keyword>
<feature type="non-terminal residue" evidence="1">
    <location>
        <position position="85"/>
    </location>
</feature>